<proteinExistence type="predicted"/>
<accession>A0A834I2P8</accession>
<name>A0A834I2P8_RHYFE</name>
<comment type="caution">
    <text evidence="1">The sequence shown here is derived from an EMBL/GenBank/DDBJ whole genome shotgun (WGS) entry which is preliminary data.</text>
</comment>
<dbReference type="EMBL" id="JAACXV010013969">
    <property type="protein sequence ID" value="KAF7271387.1"/>
    <property type="molecule type" value="Genomic_DNA"/>
</dbReference>
<keyword evidence="2" id="KW-1185">Reference proteome</keyword>
<gene>
    <name evidence="1" type="ORF">GWI33_015742</name>
</gene>
<dbReference type="AlphaFoldDB" id="A0A834I2P8"/>
<protein>
    <submittedName>
        <fullName evidence="1">Uncharacterized protein</fullName>
    </submittedName>
</protein>
<organism evidence="1 2">
    <name type="scientific">Rhynchophorus ferrugineus</name>
    <name type="common">Red palm weevil</name>
    <name type="synonym">Curculio ferrugineus</name>
    <dbReference type="NCBI Taxonomy" id="354439"/>
    <lineage>
        <taxon>Eukaryota</taxon>
        <taxon>Metazoa</taxon>
        <taxon>Ecdysozoa</taxon>
        <taxon>Arthropoda</taxon>
        <taxon>Hexapoda</taxon>
        <taxon>Insecta</taxon>
        <taxon>Pterygota</taxon>
        <taxon>Neoptera</taxon>
        <taxon>Endopterygota</taxon>
        <taxon>Coleoptera</taxon>
        <taxon>Polyphaga</taxon>
        <taxon>Cucujiformia</taxon>
        <taxon>Curculionidae</taxon>
        <taxon>Dryophthorinae</taxon>
        <taxon>Rhynchophorus</taxon>
    </lineage>
</organism>
<dbReference type="Proteomes" id="UP000625711">
    <property type="component" value="Unassembled WGS sequence"/>
</dbReference>
<evidence type="ECO:0000313" key="1">
    <source>
        <dbReference type="EMBL" id="KAF7271387.1"/>
    </source>
</evidence>
<sequence>MVLTVQMDTLIGCYQKHLSITAVHFPSPCQFTIFHGPVSGGTTAIPGRLALKTSKSPREEEGKKASNEAALCIFLLSALHKAGAAKTIFN</sequence>
<evidence type="ECO:0000313" key="2">
    <source>
        <dbReference type="Proteomes" id="UP000625711"/>
    </source>
</evidence>
<reference evidence="1" key="1">
    <citation type="submission" date="2020-08" db="EMBL/GenBank/DDBJ databases">
        <title>Genome sequencing and assembly of the red palm weevil Rhynchophorus ferrugineus.</title>
        <authorList>
            <person name="Dias G.B."/>
            <person name="Bergman C.M."/>
            <person name="Manee M."/>
        </authorList>
    </citation>
    <scope>NUCLEOTIDE SEQUENCE</scope>
    <source>
        <strain evidence="1">AA-2017</strain>
        <tissue evidence="1">Whole larva</tissue>
    </source>
</reference>